<comment type="caution">
    <text evidence="1">The sequence shown here is derived from an EMBL/GenBank/DDBJ whole genome shotgun (WGS) entry which is preliminary data.</text>
</comment>
<proteinExistence type="predicted"/>
<reference evidence="1 2" key="1">
    <citation type="submission" date="2014-04" db="EMBL/GenBank/DDBJ databases">
        <title>Characterization and application of a salt tolerant electro-active bacterium.</title>
        <authorList>
            <person name="Yang L."/>
            <person name="Wei S."/>
            <person name="Tay Q.X.M."/>
        </authorList>
    </citation>
    <scope>NUCLEOTIDE SEQUENCE [LARGE SCALE GENOMIC DNA]</scope>
    <source>
        <strain evidence="1 2">LY1</strain>
    </source>
</reference>
<dbReference type="eggNOG" id="ENOG502ZFEZ">
    <property type="taxonomic scope" value="Bacteria"/>
</dbReference>
<name>A0A074LG08_9BACT</name>
<dbReference type="AlphaFoldDB" id="A0A074LG08"/>
<sequence>MVLALAVASAMVFLTCFITNESVGVIEENLLELKDAVVLSNNYRDMQCAGSGGFCLTTFCCVTPQEE</sequence>
<dbReference type="RefSeq" id="WP_035077476.1">
    <property type="nucleotide sequence ID" value="NZ_JMIH01000024.1"/>
</dbReference>
<keyword evidence="2" id="KW-1185">Reference proteome</keyword>
<evidence type="ECO:0000313" key="1">
    <source>
        <dbReference type="EMBL" id="KEO72722.1"/>
    </source>
</evidence>
<dbReference type="STRING" id="1048983.EL17_18495"/>
<evidence type="ECO:0000313" key="2">
    <source>
        <dbReference type="Proteomes" id="UP000027821"/>
    </source>
</evidence>
<protein>
    <submittedName>
        <fullName evidence="1">Uncharacterized protein</fullName>
    </submittedName>
</protein>
<dbReference type="EMBL" id="JMIH01000024">
    <property type="protein sequence ID" value="KEO72722.1"/>
    <property type="molecule type" value="Genomic_DNA"/>
</dbReference>
<dbReference type="Proteomes" id="UP000027821">
    <property type="component" value="Unassembled WGS sequence"/>
</dbReference>
<accession>A0A074LG08</accession>
<gene>
    <name evidence="1" type="ORF">EL17_18495</name>
</gene>
<organism evidence="1 2">
    <name type="scientific">Anditalea andensis</name>
    <dbReference type="NCBI Taxonomy" id="1048983"/>
    <lineage>
        <taxon>Bacteria</taxon>
        <taxon>Pseudomonadati</taxon>
        <taxon>Bacteroidota</taxon>
        <taxon>Cytophagia</taxon>
        <taxon>Cytophagales</taxon>
        <taxon>Cytophagaceae</taxon>
        <taxon>Anditalea</taxon>
    </lineage>
</organism>